<dbReference type="Gene3D" id="3.40.50.1820">
    <property type="entry name" value="alpha/beta hydrolase"/>
    <property type="match status" value="1"/>
</dbReference>
<comment type="similarity">
    <text evidence="2">Belongs to the peptidase S9A family.</text>
</comment>
<dbReference type="PROSITE" id="PS00708">
    <property type="entry name" value="PRO_ENDOPEP_SER"/>
    <property type="match status" value="1"/>
</dbReference>
<dbReference type="Gene3D" id="2.130.10.120">
    <property type="entry name" value="Prolyl oligopeptidase, N-terminal domain"/>
    <property type="match status" value="1"/>
</dbReference>
<dbReference type="RefSeq" id="WP_354195645.1">
    <property type="nucleotide sequence ID" value="NZ_JBEPLW010000003.1"/>
</dbReference>
<comment type="caution">
    <text evidence="9">The sequence shown here is derived from an EMBL/GenBank/DDBJ whole genome shotgun (WGS) entry which is preliminary data.</text>
</comment>
<dbReference type="PRINTS" id="PR00862">
    <property type="entry name" value="PROLIGOPTASE"/>
</dbReference>
<dbReference type="Pfam" id="PF02897">
    <property type="entry name" value="Peptidase_S9_N"/>
    <property type="match status" value="1"/>
</dbReference>
<proteinExistence type="inferred from homology"/>
<evidence type="ECO:0000313" key="10">
    <source>
        <dbReference type="Proteomes" id="UP001549099"/>
    </source>
</evidence>
<dbReference type="InterPro" id="IPR002470">
    <property type="entry name" value="Peptidase_S9A"/>
</dbReference>
<evidence type="ECO:0000256" key="3">
    <source>
        <dbReference type="ARBA" id="ARBA00011897"/>
    </source>
</evidence>
<feature type="domain" description="Peptidase S9 prolyl oligopeptidase catalytic" evidence="7">
    <location>
        <begin position="465"/>
        <end position="677"/>
    </location>
</feature>
<name>A0ABV2G9J4_9BACL</name>
<keyword evidence="10" id="KW-1185">Reference proteome</keyword>
<gene>
    <name evidence="9" type="ORF">ABID49_000838</name>
</gene>
<dbReference type="PANTHER" id="PTHR42881:SF2">
    <property type="entry name" value="PROLYL ENDOPEPTIDASE"/>
    <property type="match status" value="1"/>
</dbReference>
<reference evidence="9 10" key="1">
    <citation type="submission" date="2024-06" db="EMBL/GenBank/DDBJ databases">
        <title>Genomic Encyclopedia of Type Strains, Phase IV (KMG-IV): sequencing the most valuable type-strain genomes for metagenomic binning, comparative biology and taxonomic classification.</title>
        <authorList>
            <person name="Goeker M."/>
        </authorList>
    </citation>
    <scope>NUCLEOTIDE SEQUENCE [LARGE SCALE GENOMIC DNA]</scope>
    <source>
        <strain evidence="9 10">DSM 26128</strain>
    </source>
</reference>
<evidence type="ECO:0000259" key="7">
    <source>
        <dbReference type="Pfam" id="PF00326"/>
    </source>
</evidence>
<evidence type="ECO:0000256" key="4">
    <source>
        <dbReference type="ARBA" id="ARBA00022670"/>
    </source>
</evidence>
<dbReference type="EMBL" id="JBEPLW010000003">
    <property type="protein sequence ID" value="MET3574954.1"/>
    <property type="molecule type" value="Genomic_DNA"/>
</dbReference>
<protein>
    <recommendedName>
        <fullName evidence="3">prolyl oligopeptidase</fullName>
        <ecNumber evidence="3">3.4.21.26</ecNumber>
    </recommendedName>
</protein>
<dbReference type="InterPro" id="IPR023302">
    <property type="entry name" value="Pept_S9A_N"/>
</dbReference>
<evidence type="ECO:0000259" key="8">
    <source>
        <dbReference type="Pfam" id="PF02897"/>
    </source>
</evidence>
<dbReference type="Proteomes" id="UP001549099">
    <property type="component" value="Unassembled WGS sequence"/>
</dbReference>
<keyword evidence="4" id="KW-0645">Protease</keyword>
<evidence type="ECO:0000313" key="9">
    <source>
        <dbReference type="EMBL" id="MET3574954.1"/>
    </source>
</evidence>
<dbReference type="InterPro" id="IPR029058">
    <property type="entry name" value="AB_hydrolase_fold"/>
</dbReference>
<accession>A0ABV2G9J4</accession>
<dbReference type="SUPFAM" id="SSF53474">
    <property type="entry name" value="alpha/beta-Hydrolases"/>
    <property type="match status" value="1"/>
</dbReference>
<organism evidence="9 10">
    <name type="scientific">Bhargavaea ullalensis</name>
    <dbReference type="NCBI Taxonomy" id="1265685"/>
    <lineage>
        <taxon>Bacteria</taxon>
        <taxon>Bacillati</taxon>
        <taxon>Bacillota</taxon>
        <taxon>Bacilli</taxon>
        <taxon>Bacillales</taxon>
        <taxon>Caryophanaceae</taxon>
        <taxon>Bhargavaea</taxon>
    </lineage>
</organism>
<sequence length="680" mass="76988">MNPSATKTDIADNFYGTTVRDPYRWLEDPESPETKQWADRQNSATRKYFDALSARSVFKERLTEKRNHPLRGLPEKEGGYYYFHMNSGLQNQPVFCRVEQLDDSEPEIVIDPNDLNPDGTTAITATSFSHDGKLLAYALSENGSDWCTIKIRDLETGKDLPDEIRWCKFTDITWTGDDSGFYYSRYPQPGTVAPEDEGNYNKLYLHLLGQHQQDDELIHERPDDKELSFGTTLTDDRRWLILASWKGTENKSRLYYRPADGNGEFKPLAAEGDAYYSYIGNKDRLFYLYTNSEAPNGKIIAVDLDSPDRSNWQDILPEREEVLYYPKLADDRLAVAYMKDARHHLEIHTLEGKQDAVPPLPEMITIQGLSFDKKSRDLFISYTSFLTPLTVVRWKLDEQKTDRVFIAEGGLNPDGYETVQVFYPSKDGTKVPMFLTRKKVVAADGTNPVLLYGYGGFNISMTPSYSPANALFIEDGGIYAVANLRGGGEYGEAWHQAGTFGSKQRVFEDFISAGEWLVENNWTQPEKLAIMGGSNGGLLVSACLNQRPDLYGAVICQVPVTDMLRYQLFTVGRFWTSEFGSVDDGEEAFKTLYAYSPLHNVREREHPATLITTADTDDRVVPAHAMKYAATLQEAQRGDKPVLLRIEKDAGHGLGKPTSKLIEEHTDIYSFLYEQLGILN</sequence>
<keyword evidence="6" id="KW-0720">Serine protease</keyword>
<dbReference type="EC" id="3.4.21.26" evidence="3"/>
<keyword evidence="5 9" id="KW-0378">Hydrolase</keyword>
<evidence type="ECO:0000256" key="5">
    <source>
        <dbReference type="ARBA" id="ARBA00022801"/>
    </source>
</evidence>
<dbReference type="PANTHER" id="PTHR42881">
    <property type="entry name" value="PROLYL ENDOPEPTIDASE"/>
    <property type="match status" value="1"/>
</dbReference>
<evidence type="ECO:0000256" key="1">
    <source>
        <dbReference type="ARBA" id="ARBA00001070"/>
    </source>
</evidence>
<evidence type="ECO:0000256" key="6">
    <source>
        <dbReference type="ARBA" id="ARBA00022825"/>
    </source>
</evidence>
<dbReference type="Pfam" id="PF00326">
    <property type="entry name" value="Peptidase_S9"/>
    <property type="match status" value="1"/>
</dbReference>
<dbReference type="SUPFAM" id="SSF50993">
    <property type="entry name" value="Peptidase/esterase 'gauge' domain"/>
    <property type="match status" value="1"/>
</dbReference>
<evidence type="ECO:0000256" key="2">
    <source>
        <dbReference type="ARBA" id="ARBA00005228"/>
    </source>
</evidence>
<dbReference type="GO" id="GO:0004252">
    <property type="term" value="F:serine-type endopeptidase activity"/>
    <property type="evidence" value="ECO:0007669"/>
    <property type="project" value="UniProtKB-EC"/>
</dbReference>
<comment type="catalytic activity">
    <reaction evidence="1">
        <text>Hydrolysis of Pro-|-Xaa &gt;&gt; Ala-|-Xaa in oligopeptides.</text>
        <dbReference type="EC" id="3.4.21.26"/>
    </reaction>
</comment>
<dbReference type="InterPro" id="IPR001375">
    <property type="entry name" value="Peptidase_S9_cat"/>
</dbReference>
<dbReference type="InterPro" id="IPR002471">
    <property type="entry name" value="Pept_S9_AS"/>
</dbReference>
<dbReference type="InterPro" id="IPR051167">
    <property type="entry name" value="Prolyl_oligopep/macrocyclase"/>
</dbReference>
<feature type="domain" description="Peptidase S9A N-terminal" evidence="8">
    <location>
        <begin position="7"/>
        <end position="400"/>
    </location>
</feature>